<dbReference type="SUPFAM" id="SSF54909">
    <property type="entry name" value="Dimeric alpha+beta barrel"/>
    <property type="match status" value="1"/>
</dbReference>
<proteinExistence type="inferred from homology"/>
<name>A0A5Q0HDP9_SACSY</name>
<keyword evidence="5" id="KW-0408">Iron</keyword>
<keyword evidence="2 9" id="KW-0575">Peroxidase</keyword>
<evidence type="ECO:0000313" key="9">
    <source>
        <dbReference type="EMBL" id="QFZ24406.1"/>
    </source>
</evidence>
<dbReference type="Proteomes" id="UP000325787">
    <property type="component" value="Chromosome"/>
</dbReference>
<dbReference type="PROSITE" id="PS51554">
    <property type="entry name" value="PFL"/>
    <property type="match status" value="1"/>
</dbReference>
<evidence type="ECO:0000256" key="7">
    <source>
        <dbReference type="SAM" id="MobiDB-lite"/>
    </source>
</evidence>
<dbReference type="NCBIfam" id="TIGR01413">
    <property type="entry name" value="Dyp_perox_fam"/>
    <property type="match status" value="1"/>
</dbReference>
<sequence>MWEHVQRGLIYPSPYALFATFWRAEDGRAPTPAQLSAILSELREHIHRYLGSANTTVVTGVGFRLWHEWCRETGRRPPRGMRLRHPSGEPGVDEGFAPSKVFERSNGTFVDSGADLWFHLKSDDREHCPEVFRRLSAMLAETGGVDPTRTVHQEAATKSVRADKRGGKVVGCRFSENLNNPTSPVSFQKHTLVGLDDPDYLGASFVLAQRFTINWSNLLNMNPDQVEDLVGRTADDVIIPSHDDRNHISRSRAQDEMGNTTPLLRLSLPYGTSDALDDDDLLAKGASRRDERGIYFAGFANSAEVLERIMDRQIGRTDGFMADRLLSNVRSDLGGFYFIPSQLNLDLPPTPVPDLARSWRDFPGVDWDRLDRHFDRRSANGYMYYNHHDYMHRMATVPAEQRDHCRPPSRRVLRLLETMFSRWQDGWYFDRAQQELEHLSAYVERYHGVEQARRVMALPVVERMGWAIKIGLGKVFAGHDYGFRGRRHRDGRTVNGADTYHVEPAELIVGAMPNLGLGQGKYVIDHTREDEELENFFRGLSAASGVGHVVPGYQRLLDKGLDGLIAEVTAKLDTTDDEGKRQFYRAIVLALEGVSDHCLAYADLAAELAHDTRPSQRAELENLLAIHGRMRKLAHQPPDTMLEAAQLVFTLHSCLHLVGEPTAVGRLDQLLEPFRANDRQLGLIDDDQAQEIIDCLWVKLGEKVLWNRAFVEDHQPFGNMAMGGFSGNYPQGGANNQWVQQVTVGGTVADDAEGEGTPAYNATTMLCLLAARRLPLNAPCLSLRVRPDMPREYAEEAARALLSGGAHPILLDDRKIIPGLVRSGERIGDGTRPTEFTPVREKARGRWHSEVPLDVARDYACDGCYEPQFPGKNWFTLGQVNMLHVLEATLNQGKSWLTAGPMYFRGQRVSFTSAKPADLTTFDQVLELYFKHLSRMYAKQVDGQLAAFGQMSEVCPSPLLSCFVDDCVETGLDYYAGGARYNVIAPGLIALPNAINSLLAIKHLVYDPTTAATSLPELVEALMCDWGESMTEPFTNSLVGEGRTAARAERFRDLRGAALTLPRYGRGNEDVDAFGNRFLRRVSDTVVSVLTDPAPSTARTMVTLAERIGTPEHPFGIQLQPGVGTFENYLEFGAATGASPEGRRRGETLASDLSPTPSPVDRPVDHQEEGILASLSGFSGDGAEALWDAAPTDFTIREDFPHEDLVRVIEAFARGTGSNLLTITCADPDTLAAARRDPEQYDLLRVRMGGWSEYFISMFPDHQHQHQRRPISSPDVEG</sequence>
<evidence type="ECO:0000256" key="4">
    <source>
        <dbReference type="ARBA" id="ARBA00023002"/>
    </source>
</evidence>
<dbReference type="InterPro" id="IPR006314">
    <property type="entry name" value="Dyp_peroxidase"/>
</dbReference>
<keyword evidence="3" id="KW-0479">Metal-binding</keyword>
<evidence type="ECO:0000256" key="6">
    <source>
        <dbReference type="ARBA" id="ARBA00025737"/>
    </source>
</evidence>
<dbReference type="OrthoDB" id="3251355at2"/>
<comment type="cofactor">
    <cofactor evidence="1">
        <name>heme b</name>
        <dbReference type="ChEBI" id="CHEBI:60344"/>
    </cofactor>
</comment>
<dbReference type="EMBL" id="CP034550">
    <property type="protein sequence ID" value="QFZ24406.1"/>
    <property type="molecule type" value="Genomic_DNA"/>
</dbReference>
<dbReference type="GO" id="GO:0005829">
    <property type="term" value="C:cytosol"/>
    <property type="evidence" value="ECO:0007669"/>
    <property type="project" value="TreeGrafter"/>
</dbReference>
<organism evidence="9 10">
    <name type="scientific">Saccharothrix syringae</name>
    <name type="common">Nocardiopsis syringae</name>
    <dbReference type="NCBI Taxonomy" id="103733"/>
    <lineage>
        <taxon>Bacteria</taxon>
        <taxon>Bacillati</taxon>
        <taxon>Actinomycetota</taxon>
        <taxon>Actinomycetes</taxon>
        <taxon>Pseudonocardiales</taxon>
        <taxon>Pseudonocardiaceae</taxon>
        <taxon>Saccharothrix</taxon>
    </lineage>
</organism>
<comment type="similarity">
    <text evidence="6">Belongs to the DyP-type peroxidase family.</text>
</comment>
<feature type="region of interest" description="Disordered" evidence="7">
    <location>
        <begin position="1135"/>
        <end position="1160"/>
    </location>
</feature>
<dbReference type="PROSITE" id="PS51404">
    <property type="entry name" value="DYP_PEROXIDASE"/>
    <property type="match status" value="1"/>
</dbReference>
<dbReference type="InterPro" id="IPR004184">
    <property type="entry name" value="PFL_dom"/>
</dbReference>
<dbReference type="InterPro" id="IPR011008">
    <property type="entry name" value="Dimeric_a/b-barrel"/>
</dbReference>
<dbReference type="Pfam" id="PF02901">
    <property type="entry name" value="PFL-like"/>
    <property type="match status" value="1"/>
</dbReference>
<evidence type="ECO:0000256" key="5">
    <source>
        <dbReference type="ARBA" id="ARBA00023004"/>
    </source>
</evidence>
<gene>
    <name evidence="9" type="ORF">EKG83_21700</name>
</gene>
<dbReference type="Pfam" id="PF20628">
    <property type="entry name" value="Dyp_perox_C"/>
    <property type="match status" value="1"/>
</dbReference>
<evidence type="ECO:0000313" key="10">
    <source>
        <dbReference type="Proteomes" id="UP000325787"/>
    </source>
</evidence>
<dbReference type="KEGG" id="ssyi:EKG83_21700"/>
<dbReference type="GO" id="GO:0046872">
    <property type="term" value="F:metal ion binding"/>
    <property type="evidence" value="ECO:0007669"/>
    <property type="project" value="UniProtKB-KW"/>
</dbReference>
<feature type="domain" description="PFL" evidence="8">
    <location>
        <begin position="410"/>
        <end position="1144"/>
    </location>
</feature>
<evidence type="ECO:0000259" key="8">
    <source>
        <dbReference type="PROSITE" id="PS51554"/>
    </source>
</evidence>
<keyword evidence="4" id="KW-0560">Oxidoreductase</keyword>
<protein>
    <submittedName>
        <fullName evidence="9">Dyp-type peroxidase</fullName>
    </submittedName>
</protein>
<evidence type="ECO:0000256" key="2">
    <source>
        <dbReference type="ARBA" id="ARBA00022559"/>
    </source>
</evidence>
<dbReference type="InterPro" id="IPR051215">
    <property type="entry name" value="GRE"/>
</dbReference>
<dbReference type="SUPFAM" id="SSF51998">
    <property type="entry name" value="PFL-like glycyl radical enzymes"/>
    <property type="match status" value="1"/>
</dbReference>
<evidence type="ECO:0000256" key="1">
    <source>
        <dbReference type="ARBA" id="ARBA00001970"/>
    </source>
</evidence>
<reference evidence="10" key="1">
    <citation type="journal article" date="2021" name="Curr. Microbiol.">
        <title>Complete genome of nocamycin-producing strain Saccharothrix syringae NRRL B-16468 reveals the biosynthetic potential for secondary metabolites.</title>
        <authorList>
            <person name="Mo X."/>
            <person name="Yang S."/>
        </authorList>
    </citation>
    <scope>NUCLEOTIDE SEQUENCE [LARGE SCALE GENOMIC DNA]</scope>
    <source>
        <strain evidence="10">ATCC 51364 / DSM 43886 / JCM 6844 / KCTC 9398 / NBRC 14523 / NRRL B-16468 / INA 2240</strain>
    </source>
</reference>
<dbReference type="InterPro" id="IPR048328">
    <property type="entry name" value="Dyp_perox_C"/>
</dbReference>
<dbReference type="PANTHER" id="PTHR43641:SF2">
    <property type="entry name" value="DEHYDRATASE YBIW-RELATED"/>
    <property type="match status" value="1"/>
</dbReference>
<dbReference type="Gene3D" id="3.20.70.20">
    <property type="match status" value="1"/>
</dbReference>
<evidence type="ECO:0000256" key="3">
    <source>
        <dbReference type="ARBA" id="ARBA00022723"/>
    </source>
</evidence>
<dbReference type="GO" id="GO:0020037">
    <property type="term" value="F:heme binding"/>
    <property type="evidence" value="ECO:0007669"/>
    <property type="project" value="InterPro"/>
</dbReference>
<dbReference type="GO" id="GO:0004601">
    <property type="term" value="F:peroxidase activity"/>
    <property type="evidence" value="ECO:0007669"/>
    <property type="project" value="UniProtKB-KW"/>
</dbReference>
<dbReference type="PANTHER" id="PTHR43641">
    <property type="entry name" value="FORMATE ACETYLTRANSFERASE 3-RELATED"/>
    <property type="match status" value="1"/>
</dbReference>
<keyword evidence="10" id="KW-1185">Reference proteome</keyword>
<dbReference type="AlphaFoldDB" id="A0A5Q0HDP9"/>
<accession>A0A5Q0HDP9</accession>